<dbReference type="GO" id="GO:0003677">
    <property type="term" value="F:DNA binding"/>
    <property type="evidence" value="ECO:0007669"/>
    <property type="project" value="UniProtKB-KW"/>
</dbReference>
<dbReference type="SUPFAM" id="SSF53098">
    <property type="entry name" value="Ribonuclease H-like"/>
    <property type="match status" value="1"/>
</dbReference>
<dbReference type="AlphaFoldDB" id="A0A1H4E1Y6"/>
<gene>
    <name evidence="7" type="ORF">SAMN05660964_02445</name>
</gene>
<keyword evidence="3" id="KW-0238">DNA-binding</keyword>
<comment type="similarity">
    <text evidence="1">Belongs to the transposase IS21/IS408/IS1162 family.</text>
</comment>
<dbReference type="PANTHER" id="PTHR35004">
    <property type="entry name" value="TRANSPOSASE RV3428C-RELATED"/>
    <property type="match status" value="1"/>
</dbReference>
<dbReference type="EMBL" id="FNQP01000013">
    <property type="protein sequence ID" value="SEA78580.1"/>
    <property type="molecule type" value="Genomic_DNA"/>
</dbReference>
<dbReference type="NCBIfam" id="NF033546">
    <property type="entry name" value="transpos_IS21"/>
    <property type="match status" value="1"/>
</dbReference>
<dbReference type="PROSITE" id="PS50531">
    <property type="entry name" value="HTH_IS21"/>
    <property type="match status" value="1"/>
</dbReference>
<dbReference type="Pfam" id="PF00665">
    <property type="entry name" value="rve"/>
    <property type="match status" value="1"/>
</dbReference>
<dbReference type="RefSeq" id="WP_425441556.1">
    <property type="nucleotide sequence ID" value="NZ_FNQP01000013.1"/>
</dbReference>
<sequence>MLTQERYMEITILHRQGYGTRRIARELGISRNTVRECLRHDGRLPRSYHRTTVRVAKLAAYQAYLEERVKQAQPHRLPATVLLEEIRQQGYTGGVTMLRAFMQGLYPALPVEPVVRFETEAGLQMQVDWTVLQSKPVRLSAFVATLGYSRASYVEFVSDERLETLLACHVAAFGWFGGVPKKVLYDNMKTVVLARDAYGEGEHQYQPGFLDFAKHYGFLPKLCRPYRAQTKGKVERFNHYLKHSFYFPLVTRLAQQGVAVDVGLLNAEVRRWLQDVADQRIHGTTQEPPAHRLVLERQHLQALPLLPYTGQVVPALPTAIPGGAPDNSGQALPPRTSWQQAVEPLQRPLDAYDALFCAKGDGV</sequence>
<dbReference type="GO" id="GO:0006310">
    <property type="term" value="P:DNA recombination"/>
    <property type="evidence" value="ECO:0007669"/>
    <property type="project" value="UniProtKB-KW"/>
</dbReference>
<dbReference type="PROSITE" id="PS50994">
    <property type="entry name" value="INTEGRASE"/>
    <property type="match status" value="1"/>
</dbReference>
<keyword evidence="4" id="KW-0233">DNA recombination</keyword>
<dbReference type="Gene3D" id="3.30.420.10">
    <property type="entry name" value="Ribonuclease H-like superfamily/Ribonuclease H"/>
    <property type="match status" value="1"/>
</dbReference>
<evidence type="ECO:0000259" key="5">
    <source>
        <dbReference type="PROSITE" id="PS50531"/>
    </source>
</evidence>
<dbReference type="GO" id="GO:0015074">
    <property type="term" value="P:DNA integration"/>
    <property type="evidence" value="ECO:0007669"/>
    <property type="project" value="InterPro"/>
</dbReference>
<dbReference type="Gene3D" id="1.10.10.60">
    <property type="entry name" value="Homeodomain-like"/>
    <property type="match status" value="1"/>
</dbReference>
<evidence type="ECO:0000256" key="4">
    <source>
        <dbReference type="ARBA" id="ARBA00023172"/>
    </source>
</evidence>
<keyword evidence="2" id="KW-0815">Transposition</keyword>
<dbReference type="InterPro" id="IPR036397">
    <property type="entry name" value="RNaseH_sf"/>
</dbReference>
<evidence type="ECO:0000313" key="7">
    <source>
        <dbReference type="EMBL" id="SEA78580.1"/>
    </source>
</evidence>
<dbReference type="InterPro" id="IPR012337">
    <property type="entry name" value="RNaseH-like_sf"/>
</dbReference>
<reference evidence="7 8" key="1">
    <citation type="submission" date="2016-10" db="EMBL/GenBank/DDBJ databases">
        <authorList>
            <person name="de Groot N.N."/>
        </authorList>
    </citation>
    <scope>NUCLEOTIDE SEQUENCE [LARGE SCALE GENOMIC DNA]</scope>
    <source>
        <strain evidence="7 8">DSM 21228</strain>
    </source>
</reference>
<dbReference type="InterPro" id="IPR001584">
    <property type="entry name" value="Integrase_cat-core"/>
</dbReference>
<organism evidence="7 8">
    <name type="scientific">Thiothrix caldifontis</name>
    <dbReference type="NCBI Taxonomy" id="525918"/>
    <lineage>
        <taxon>Bacteria</taxon>
        <taxon>Pseudomonadati</taxon>
        <taxon>Pseudomonadota</taxon>
        <taxon>Gammaproteobacteria</taxon>
        <taxon>Thiotrichales</taxon>
        <taxon>Thiotrichaceae</taxon>
        <taxon>Thiothrix</taxon>
    </lineage>
</organism>
<dbReference type="Proteomes" id="UP000199397">
    <property type="component" value="Unassembled WGS sequence"/>
</dbReference>
<protein>
    <submittedName>
        <fullName evidence="7">Transposase</fullName>
    </submittedName>
</protein>
<evidence type="ECO:0000256" key="2">
    <source>
        <dbReference type="ARBA" id="ARBA00022578"/>
    </source>
</evidence>
<dbReference type="PANTHER" id="PTHR35004:SF6">
    <property type="entry name" value="TRANSPOSASE"/>
    <property type="match status" value="1"/>
</dbReference>
<evidence type="ECO:0000256" key="1">
    <source>
        <dbReference type="ARBA" id="ARBA00009277"/>
    </source>
</evidence>
<keyword evidence="8" id="KW-1185">Reference proteome</keyword>
<dbReference type="InterPro" id="IPR017894">
    <property type="entry name" value="HTH_IS21_transposase_type"/>
</dbReference>
<dbReference type="GO" id="GO:0032196">
    <property type="term" value="P:transposition"/>
    <property type="evidence" value="ECO:0007669"/>
    <property type="project" value="UniProtKB-KW"/>
</dbReference>
<name>A0A1H4E1Y6_9GAMM</name>
<dbReference type="STRING" id="525918.SAMN05660964_02445"/>
<feature type="domain" description="HTH IS21-type" evidence="5">
    <location>
        <begin position="5"/>
        <end position="69"/>
    </location>
</feature>
<proteinExistence type="inferred from homology"/>
<evidence type="ECO:0000313" key="8">
    <source>
        <dbReference type="Proteomes" id="UP000199397"/>
    </source>
</evidence>
<evidence type="ECO:0000259" key="6">
    <source>
        <dbReference type="PROSITE" id="PS50994"/>
    </source>
</evidence>
<feature type="domain" description="Integrase catalytic" evidence="6">
    <location>
        <begin position="109"/>
        <end position="297"/>
    </location>
</feature>
<accession>A0A1H4E1Y6</accession>
<evidence type="ECO:0000256" key="3">
    <source>
        <dbReference type="ARBA" id="ARBA00023125"/>
    </source>
</evidence>